<proteinExistence type="predicted"/>
<evidence type="ECO:0000256" key="1">
    <source>
        <dbReference type="SAM" id="MobiDB-lite"/>
    </source>
</evidence>
<evidence type="ECO:0000313" key="3">
    <source>
        <dbReference type="EMBL" id="TBH75291.1"/>
    </source>
</evidence>
<feature type="compositionally biased region" description="Polar residues" evidence="1">
    <location>
        <begin position="185"/>
        <end position="198"/>
    </location>
</feature>
<dbReference type="Gene3D" id="2.60.120.200">
    <property type="match status" value="1"/>
</dbReference>
<comment type="caution">
    <text evidence="3">The sequence shown here is derived from an EMBL/GenBank/DDBJ whole genome shotgun (WGS) entry which is preliminary data.</text>
</comment>
<evidence type="ECO:0000256" key="2">
    <source>
        <dbReference type="SAM" id="SignalP"/>
    </source>
</evidence>
<dbReference type="NCBIfam" id="NF040941">
    <property type="entry name" value="GGGWT_bact"/>
    <property type="match status" value="1"/>
</dbReference>
<dbReference type="GO" id="GO:0005975">
    <property type="term" value="P:carbohydrate metabolic process"/>
    <property type="evidence" value="ECO:0007669"/>
    <property type="project" value="UniProtKB-ARBA"/>
</dbReference>
<dbReference type="Pfam" id="PF13385">
    <property type="entry name" value="Laminin_G_3"/>
    <property type="match status" value="1"/>
</dbReference>
<feature type="chain" id="PRO_5020235036" evidence="2">
    <location>
        <begin position="19"/>
        <end position="737"/>
    </location>
</feature>
<feature type="region of interest" description="Disordered" evidence="1">
    <location>
        <begin position="159"/>
        <end position="198"/>
    </location>
</feature>
<dbReference type="Proteomes" id="UP000293583">
    <property type="component" value="Unassembled WGS sequence"/>
</dbReference>
<dbReference type="SUPFAM" id="SSF49899">
    <property type="entry name" value="Concanavalin A-like lectins/glucanases"/>
    <property type="match status" value="1"/>
</dbReference>
<dbReference type="AlphaFoldDB" id="A0A4Q9BHI1"/>
<dbReference type="InterPro" id="IPR013320">
    <property type="entry name" value="ConA-like_dom_sf"/>
</dbReference>
<name>A0A4Q9BHI1_9BACT</name>
<keyword evidence="2" id="KW-0732">Signal</keyword>
<keyword evidence="4" id="KW-1185">Reference proteome</keyword>
<accession>A0A4Q9BHI1</accession>
<feature type="signal peptide" evidence="2">
    <location>
        <begin position="1"/>
        <end position="18"/>
    </location>
</feature>
<dbReference type="RefSeq" id="WP_130922467.1">
    <property type="nucleotide sequence ID" value="NZ_JAANOM010000002.1"/>
</dbReference>
<feature type="compositionally biased region" description="Polar residues" evidence="1">
    <location>
        <begin position="169"/>
        <end position="178"/>
    </location>
</feature>
<dbReference type="InterPro" id="IPR036056">
    <property type="entry name" value="Fibrinogen-like_C"/>
</dbReference>
<reference evidence="3 4" key="1">
    <citation type="submission" date="2019-02" db="EMBL/GenBank/DDBJ databases">
        <title>Genome of a new Bacteroidetes strain.</title>
        <authorList>
            <person name="Pitt A."/>
        </authorList>
    </citation>
    <scope>NUCLEOTIDE SEQUENCE [LARGE SCALE GENOMIC DNA]</scope>
    <source>
        <strain evidence="3 4">103A-SOEBACH</strain>
    </source>
</reference>
<feature type="region of interest" description="Disordered" evidence="1">
    <location>
        <begin position="263"/>
        <end position="283"/>
    </location>
</feature>
<dbReference type="Gene3D" id="2.60.120.1000">
    <property type="match status" value="1"/>
</dbReference>
<evidence type="ECO:0000313" key="4">
    <source>
        <dbReference type="Proteomes" id="UP000293583"/>
    </source>
</evidence>
<sequence length="737" mass="75876">MKKRIALLLAFISFSLQAQLMVNNLSIRKPVIPNTYNFTYKGVIQKFIVPNRVTSIQVNAVGAKGGTGANGQSGGAGANITTNLNVTPGQTLYIVVGGFSGQSATAKYGFGGNGGVSNIATYFGGAGGGLSGVFTSASPANANALVVAGGGGGGAGHGTGTDYTGGNAGNTLEGTASDGNEPASPKTSYVTSGRSQVGSGASIAAPGNAGYAYDDFANNSGANGNGITGGAGGGFGNWLGGGGGGAGFYGGGGGAGGGDANGGGGGGSTKTTSGHNSFGTPNTTGDGSVSITCLTNSSLVLHLDAGNTASYSGSGTTWNDLSGNGSHVTLTNTTYDTGNGGSIIFNGTSSYADFTAKIGSTNAVTVEMWVKTNSLTSPIGMYFGFGLYDAWTNSGNIGYNTSAGDQYGITSSTVTNLGIEGSWRHLVFIMNTGSKTNNKIYVNGSVQAMSQITGVFGSVNSNFNNGLGRISGWRNDFNWYMNMNVASFKIYNRELTAQEITNNFNATSTRFYAEKDGLSPTTASTSAYQIKQDYPNSPDGFYWIKNANINGGAPVKIYADMTTAGGGWTLILKNSSYGGWTLANTIDLNTANPFTKNADITSQSTANYSIIKWADYIKKSASGFQYMIDSYQRNRYGGIWTANAAYSFVSTSNANTNITLNTNYGGWSYNTTNDGVSERMPWYGYVGSNTGFLGLSSGSGNWWGTLVAYNASYAPAPWIGTLGGYAANPGIIWYWVR</sequence>
<dbReference type="SUPFAM" id="SSF56496">
    <property type="entry name" value="Fibrinogen C-terminal domain-like"/>
    <property type="match status" value="1"/>
</dbReference>
<feature type="compositionally biased region" description="Polar residues" evidence="1">
    <location>
        <begin position="269"/>
        <end position="283"/>
    </location>
</feature>
<organism evidence="3 4">
    <name type="scientific">Aquirufa antheringensis</name>
    <dbReference type="NCBI Taxonomy" id="2516559"/>
    <lineage>
        <taxon>Bacteria</taxon>
        <taxon>Pseudomonadati</taxon>
        <taxon>Bacteroidota</taxon>
        <taxon>Cytophagia</taxon>
        <taxon>Cytophagales</taxon>
        <taxon>Flectobacillaceae</taxon>
        <taxon>Aquirufa</taxon>
    </lineage>
</organism>
<protein>
    <submittedName>
        <fullName evidence="3">LamG domain-containing protein</fullName>
    </submittedName>
</protein>
<dbReference type="GO" id="GO:0004553">
    <property type="term" value="F:hydrolase activity, hydrolyzing O-glycosyl compounds"/>
    <property type="evidence" value="ECO:0007669"/>
    <property type="project" value="UniProtKB-ARBA"/>
</dbReference>
<gene>
    <name evidence="3" type="ORF">EWU20_01575</name>
</gene>
<dbReference type="EMBL" id="SEWY01000001">
    <property type="protein sequence ID" value="TBH75291.1"/>
    <property type="molecule type" value="Genomic_DNA"/>
</dbReference>
<dbReference type="OrthoDB" id="1491125at2"/>